<accession>A0A0K8NXW8</accession>
<keyword evidence="5" id="KW-1185">Reference proteome</keyword>
<feature type="domain" description="Methyltransferase" evidence="3">
    <location>
        <begin position="60"/>
        <end position="152"/>
    </location>
</feature>
<evidence type="ECO:0000313" key="4">
    <source>
        <dbReference type="EMBL" id="GAP35221.1"/>
    </source>
</evidence>
<proteinExistence type="predicted"/>
<evidence type="ECO:0000256" key="2">
    <source>
        <dbReference type="ARBA" id="ARBA00022679"/>
    </source>
</evidence>
<dbReference type="AlphaFoldDB" id="A0A0K8NXW8"/>
<dbReference type="InterPro" id="IPR041698">
    <property type="entry name" value="Methyltransf_25"/>
</dbReference>
<dbReference type="Proteomes" id="UP000037660">
    <property type="component" value="Unassembled WGS sequence"/>
</dbReference>
<sequence length="233" mass="24934">MPDARADVADVAGASAQGEAVAALYDGMAARYDEVVRAGRYVGPGWLALRLRRLPPPARVLDLGCANGRLGPVVRRRFPAARLSGVDVSSAMVEAARASGLYESVRRHDLARPLDRWDTGSAELVLALGCLEFLAEPAALLREVARVLVPGGHLLASFQAHWPDRPALAPRSTRSADVRHHALTEDEVAGLFDAPPWRLEALEGVTGYVSATGFACPYWMVQAGRQGGPPRAE</sequence>
<dbReference type="STRING" id="1547922.ISF6_0812"/>
<dbReference type="EMBL" id="BBYR01000017">
    <property type="protein sequence ID" value="GAP35221.1"/>
    <property type="molecule type" value="Genomic_DNA"/>
</dbReference>
<dbReference type="PANTHER" id="PTHR43861">
    <property type="entry name" value="TRANS-ACONITATE 2-METHYLTRANSFERASE-RELATED"/>
    <property type="match status" value="1"/>
</dbReference>
<name>A0A0K8NXW8_PISS1</name>
<evidence type="ECO:0000256" key="1">
    <source>
        <dbReference type="ARBA" id="ARBA00022603"/>
    </source>
</evidence>
<dbReference type="InterPro" id="IPR029063">
    <property type="entry name" value="SAM-dependent_MTases_sf"/>
</dbReference>
<gene>
    <name evidence="4" type="ORF">ISF6_0812</name>
</gene>
<organism evidence="4 5">
    <name type="scientific">Piscinibacter sakaiensis</name>
    <name type="common">Ideonella sakaiensis</name>
    <dbReference type="NCBI Taxonomy" id="1547922"/>
    <lineage>
        <taxon>Bacteria</taxon>
        <taxon>Pseudomonadati</taxon>
        <taxon>Pseudomonadota</taxon>
        <taxon>Betaproteobacteria</taxon>
        <taxon>Burkholderiales</taxon>
        <taxon>Sphaerotilaceae</taxon>
        <taxon>Piscinibacter</taxon>
    </lineage>
</organism>
<dbReference type="Gene3D" id="3.40.50.150">
    <property type="entry name" value="Vaccinia Virus protein VP39"/>
    <property type="match status" value="1"/>
</dbReference>
<comment type="caution">
    <text evidence="4">The sequence shown here is derived from an EMBL/GenBank/DDBJ whole genome shotgun (WGS) entry which is preliminary data.</text>
</comment>
<keyword evidence="1" id="KW-0489">Methyltransferase</keyword>
<dbReference type="PANTHER" id="PTHR43861:SF1">
    <property type="entry name" value="TRANS-ACONITATE 2-METHYLTRANSFERASE"/>
    <property type="match status" value="1"/>
</dbReference>
<reference evidence="5" key="1">
    <citation type="submission" date="2015-07" db="EMBL/GenBank/DDBJ databases">
        <title>Discovery of a poly(ethylene terephthalate assimilation.</title>
        <authorList>
            <person name="Yoshida S."/>
            <person name="Hiraga K."/>
            <person name="Takehana T."/>
            <person name="Taniguchi I."/>
            <person name="Yamaji H."/>
            <person name="Maeda Y."/>
            <person name="Toyohara K."/>
            <person name="Miyamoto K."/>
            <person name="Kimura Y."/>
            <person name="Oda K."/>
        </authorList>
    </citation>
    <scope>NUCLEOTIDE SEQUENCE [LARGE SCALE GENOMIC DNA]</scope>
    <source>
        <strain evidence="5">NBRC 110686 / TISTR 2288 / 201-F6</strain>
    </source>
</reference>
<dbReference type="GO" id="GO:0008757">
    <property type="term" value="F:S-adenosylmethionine-dependent methyltransferase activity"/>
    <property type="evidence" value="ECO:0007669"/>
    <property type="project" value="InterPro"/>
</dbReference>
<reference evidence="4 5" key="2">
    <citation type="journal article" date="2016" name="Science">
        <title>A bacterium that degrades and assimilates poly(ethylene terephthalate).</title>
        <authorList>
            <person name="Yoshida S."/>
            <person name="Hiraga K."/>
            <person name="Takehana T."/>
            <person name="Taniguchi I."/>
            <person name="Yamaji H."/>
            <person name="Maeda Y."/>
            <person name="Toyohara K."/>
            <person name="Miyamoto K."/>
            <person name="Kimura Y."/>
            <person name="Oda K."/>
        </authorList>
    </citation>
    <scope>NUCLEOTIDE SEQUENCE [LARGE SCALE GENOMIC DNA]</scope>
    <source>
        <strain evidence="5">NBRC 110686 / TISTR 2288 / 201-F6</strain>
    </source>
</reference>
<evidence type="ECO:0000313" key="5">
    <source>
        <dbReference type="Proteomes" id="UP000037660"/>
    </source>
</evidence>
<dbReference type="OrthoDB" id="529208at2"/>
<dbReference type="Pfam" id="PF13649">
    <property type="entry name" value="Methyltransf_25"/>
    <property type="match status" value="1"/>
</dbReference>
<dbReference type="RefSeq" id="WP_054019288.1">
    <property type="nucleotide sequence ID" value="NZ_BBYR01000017.1"/>
</dbReference>
<protein>
    <recommendedName>
        <fullName evidence="3">Methyltransferase domain-containing protein</fullName>
    </recommendedName>
</protein>
<dbReference type="SUPFAM" id="SSF53335">
    <property type="entry name" value="S-adenosyl-L-methionine-dependent methyltransferases"/>
    <property type="match status" value="1"/>
</dbReference>
<keyword evidence="2" id="KW-0808">Transferase</keyword>
<dbReference type="CDD" id="cd02440">
    <property type="entry name" value="AdoMet_MTases"/>
    <property type="match status" value="1"/>
</dbReference>
<evidence type="ECO:0000259" key="3">
    <source>
        <dbReference type="Pfam" id="PF13649"/>
    </source>
</evidence>